<dbReference type="InterPro" id="IPR036704">
    <property type="entry name" value="RraA/RraA-like_sf"/>
</dbReference>
<dbReference type="PANTHER" id="PTHR33254:SF4">
    <property type="entry name" value="4-HYDROXY-4-METHYL-2-OXOGLUTARATE ALDOLASE 3-RELATED"/>
    <property type="match status" value="1"/>
</dbReference>
<dbReference type="Gene3D" id="3.50.30.40">
    <property type="entry name" value="Ribonuclease E inhibitor RraA/RraA-like"/>
    <property type="match status" value="1"/>
</dbReference>
<evidence type="ECO:0000256" key="4">
    <source>
        <dbReference type="ARBA" id="ARBA00011233"/>
    </source>
</evidence>
<comment type="cofactor">
    <cofactor evidence="13">
        <name>Mg(2+)</name>
        <dbReference type="ChEBI" id="CHEBI:18420"/>
    </cofactor>
</comment>
<feature type="binding site" evidence="13">
    <location>
        <position position="116"/>
    </location>
    <ligand>
        <name>substrate</name>
    </ligand>
</feature>
<comment type="similarity">
    <text evidence="3">Belongs to the class II aldolase/RraA-like family.</text>
</comment>
<comment type="catalytic activity">
    <reaction evidence="1">
        <text>4-hydroxy-4-methyl-2-oxoglutarate = 2 pyruvate</text>
        <dbReference type="Rhea" id="RHEA:22748"/>
        <dbReference type="ChEBI" id="CHEBI:15361"/>
        <dbReference type="ChEBI" id="CHEBI:58276"/>
        <dbReference type="EC" id="4.1.3.17"/>
    </reaction>
</comment>
<proteinExistence type="inferred from homology"/>
<dbReference type="GO" id="GO:0046872">
    <property type="term" value="F:metal ion binding"/>
    <property type="evidence" value="ECO:0007669"/>
    <property type="project" value="UniProtKB-KW"/>
</dbReference>
<evidence type="ECO:0000256" key="8">
    <source>
        <dbReference type="ARBA" id="ARBA00025046"/>
    </source>
</evidence>
<feature type="binding site" evidence="13">
    <location>
        <begin position="94"/>
        <end position="97"/>
    </location>
    <ligand>
        <name>substrate</name>
    </ligand>
</feature>
<dbReference type="CDD" id="cd16841">
    <property type="entry name" value="RraA_family"/>
    <property type="match status" value="1"/>
</dbReference>
<dbReference type="GO" id="GO:0047443">
    <property type="term" value="F:4-hydroxy-4-methyl-2-oxoglutarate aldolase activity"/>
    <property type="evidence" value="ECO:0007669"/>
    <property type="project" value="UniProtKB-EC"/>
</dbReference>
<dbReference type="InterPro" id="IPR005493">
    <property type="entry name" value="RraA/RraA-like"/>
</dbReference>
<keyword evidence="13" id="KW-0479">Metal-binding</keyword>
<evidence type="ECO:0000256" key="2">
    <source>
        <dbReference type="ARBA" id="ARBA00001968"/>
    </source>
</evidence>
<evidence type="ECO:0000256" key="10">
    <source>
        <dbReference type="ARBA" id="ARBA00030169"/>
    </source>
</evidence>
<evidence type="ECO:0000256" key="6">
    <source>
        <dbReference type="ARBA" id="ARBA00012947"/>
    </source>
</evidence>
<sequence>MTYDIDADVLRRLRALPTAAVSDALDRAGVPGAVHGLAPLANDFRAVGPAFTVRYAPLDDTTGRGTVGDFLDDVPPGAVIVIDNGGRTDVTVWGGIMTGIAAVRGISGTVIDGVCRDVSASLAHTYPLFTRGRFMRTGKDRVRLTAVNEPVTISGIGIRPGTLVCADADGVLAVPTADAERITESAERIERVEADIVEAVRAGSTLRAAREQSGYHHLQTRQS</sequence>
<evidence type="ECO:0000256" key="1">
    <source>
        <dbReference type="ARBA" id="ARBA00001342"/>
    </source>
</evidence>
<comment type="cofactor">
    <cofactor evidence="2">
        <name>a divalent metal cation</name>
        <dbReference type="ChEBI" id="CHEBI:60240"/>
    </cofactor>
</comment>
<evidence type="ECO:0000256" key="5">
    <source>
        <dbReference type="ARBA" id="ARBA00012213"/>
    </source>
</evidence>
<organism evidence="14">
    <name type="scientific">Streptomyces sp. NBC_00093</name>
    <dbReference type="NCBI Taxonomy" id="2975649"/>
    <lineage>
        <taxon>Bacteria</taxon>
        <taxon>Bacillati</taxon>
        <taxon>Actinomycetota</taxon>
        <taxon>Actinomycetes</taxon>
        <taxon>Kitasatosporales</taxon>
        <taxon>Streptomycetaceae</taxon>
        <taxon>Streptomyces</taxon>
    </lineage>
</organism>
<keyword evidence="13" id="KW-0460">Magnesium</keyword>
<comment type="catalytic activity">
    <reaction evidence="12">
        <text>oxaloacetate + H(+) = pyruvate + CO2</text>
        <dbReference type="Rhea" id="RHEA:15641"/>
        <dbReference type="ChEBI" id="CHEBI:15361"/>
        <dbReference type="ChEBI" id="CHEBI:15378"/>
        <dbReference type="ChEBI" id="CHEBI:16452"/>
        <dbReference type="ChEBI" id="CHEBI:16526"/>
        <dbReference type="EC" id="4.1.1.112"/>
    </reaction>
</comment>
<dbReference type="AlphaFoldDB" id="A0AAU1ZUB7"/>
<evidence type="ECO:0000256" key="13">
    <source>
        <dbReference type="PIRSR" id="PIRSR605493-1"/>
    </source>
</evidence>
<dbReference type="EMBL" id="CP108222">
    <property type="protein sequence ID" value="WTT15560.1"/>
    <property type="molecule type" value="Genomic_DNA"/>
</dbReference>
<dbReference type="EC" id="4.1.1.112" evidence="6"/>
<dbReference type="EC" id="4.1.3.17" evidence="5"/>
<gene>
    <name evidence="14" type="ORF">OHA22_08515</name>
</gene>
<dbReference type="Pfam" id="PF03737">
    <property type="entry name" value="RraA-like"/>
    <property type="match status" value="1"/>
</dbReference>
<reference evidence="14" key="1">
    <citation type="submission" date="2022-10" db="EMBL/GenBank/DDBJ databases">
        <title>The complete genomes of actinobacterial strains from the NBC collection.</title>
        <authorList>
            <person name="Joergensen T.S."/>
            <person name="Alvarez Arevalo M."/>
            <person name="Sterndorff E.B."/>
            <person name="Faurdal D."/>
            <person name="Vuksanovic O."/>
            <person name="Mourched A.-S."/>
            <person name="Charusanti P."/>
            <person name="Shaw S."/>
            <person name="Blin K."/>
            <person name="Weber T."/>
        </authorList>
    </citation>
    <scope>NUCLEOTIDE SEQUENCE</scope>
    <source>
        <strain evidence="14">NBC_00093</strain>
    </source>
</reference>
<evidence type="ECO:0000256" key="9">
    <source>
        <dbReference type="ARBA" id="ARBA00029596"/>
    </source>
</evidence>
<name>A0AAU1ZUB7_9ACTN</name>
<evidence type="ECO:0000256" key="12">
    <source>
        <dbReference type="ARBA" id="ARBA00047973"/>
    </source>
</evidence>
<evidence type="ECO:0000256" key="3">
    <source>
        <dbReference type="ARBA" id="ARBA00008621"/>
    </source>
</evidence>
<accession>A0AAU1ZUB7</accession>
<evidence type="ECO:0000256" key="11">
    <source>
        <dbReference type="ARBA" id="ARBA00032305"/>
    </source>
</evidence>
<comment type="function">
    <text evidence="8">Catalyzes the aldol cleavage of 4-hydroxy-4-methyl-2-oxoglutarate (HMG) into 2 molecules of pyruvate. Also contains a secondary oxaloacetate (OAA) decarboxylase activity due to the common pyruvate enolate transition state formed following C-C bond cleavage in the retro-aldol and decarboxylation reactions.</text>
</comment>
<dbReference type="PANTHER" id="PTHR33254">
    <property type="entry name" value="4-HYDROXY-4-METHYL-2-OXOGLUTARATE ALDOLASE 3-RELATED"/>
    <property type="match status" value="1"/>
</dbReference>
<evidence type="ECO:0000313" key="14">
    <source>
        <dbReference type="EMBL" id="WTT15560.1"/>
    </source>
</evidence>
<dbReference type="GO" id="GO:0008948">
    <property type="term" value="F:oxaloacetate decarboxylase activity"/>
    <property type="evidence" value="ECO:0007669"/>
    <property type="project" value="UniProtKB-EC"/>
</dbReference>
<comment type="subunit">
    <text evidence="4">Homotrimer.</text>
</comment>
<dbReference type="SUPFAM" id="SSF89562">
    <property type="entry name" value="RraA-like"/>
    <property type="match status" value="1"/>
</dbReference>
<protein>
    <recommendedName>
        <fullName evidence="7">Putative 4-hydroxy-4-methyl-2-oxoglutarate aldolase</fullName>
        <ecNumber evidence="6">4.1.1.112</ecNumber>
        <ecNumber evidence="5">4.1.3.17</ecNumber>
    </recommendedName>
    <alternativeName>
        <fullName evidence="11">Oxaloacetate decarboxylase</fullName>
    </alternativeName>
    <alternativeName>
        <fullName evidence="9">Regulator of ribonuclease activity homolog</fullName>
    </alternativeName>
    <alternativeName>
        <fullName evidence="10">RraA-like protein</fullName>
    </alternativeName>
</protein>
<evidence type="ECO:0000256" key="7">
    <source>
        <dbReference type="ARBA" id="ARBA00016549"/>
    </source>
</evidence>
<feature type="binding site" evidence="13">
    <location>
        <position position="117"/>
    </location>
    <ligand>
        <name>Mg(2+)</name>
        <dbReference type="ChEBI" id="CHEBI:18420"/>
    </ligand>
</feature>